<keyword evidence="3" id="KW-0238">DNA-binding</keyword>
<dbReference type="PANTHER" id="PTHR30419">
    <property type="entry name" value="HTH-TYPE TRANSCRIPTIONAL REGULATOR YBHD"/>
    <property type="match status" value="1"/>
</dbReference>
<gene>
    <name evidence="6" type="ORF">H8S62_13480</name>
</gene>
<dbReference type="Gene3D" id="1.10.10.10">
    <property type="entry name" value="Winged helix-like DNA-binding domain superfamily/Winged helix DNA-binding domain"/>
    <property type="match status" value="1"/>
</dbReference>
<accession>A0A8J6MH24</accession>
<dbReference type="InterPro" id="IPR005119">
    <property type="entry name" value="LysR_subst-bd"/>
</dbReference>
<dbReference type="Pfam" id="PF03466">
    <property type="entry name" value="LysR_substrate"/>
    <property type="match status" value="1"/>
</dbReference>
<dbReference type="AlphaFoldDB" id="A0A8J6MH24"/>
<organism evidence="6 7">
    <name type="scientific">Lawsonibacter faecis</name>
    <dbReference type="NCBI Taxonomy" id="2763052"/>
    <lineage>
        <taxon>Bacteria</taxon>
        <taxon>Bacillati</taxon>
        <taxon>Bacillota</taxon>
        <taxon>Clostridia</taxon>
        <taxon>Eubacteriales</taxon>
        <taxon>Oscillospiraceae</taxon>
        <taxon>Lawsonibacter</taxon>
    </lineage>
</organism>
<keyword evidence="2" id="KW-0805">Transcription regulation</keyword>
<protein>
    <submittedName>
        <fullName evidence="6">LysR family transcriptional regulator</fullName>
    </submittedName>
</protein>
<evidence type="ECO:0000256" key="4">
    <source>
        <dbReference type="ARBA" id="ARBA00023163"/>
    </source>
</evidence>
<feature type="domain" description="HTH lysR-type" evidence="5">
    <location>
        <begin position="1"/>
        <end position="58"/>
    </location>
</feature>
<evidence type="ECO:0000313" key="6">
    <source>
        <dbReference type="EMBL" id="MBC5738018.1"/>
    </source>
</evidence>
<name>A0A8J6MH24_9FIRM</name>
<dbReference type="InterPro" id="IPR036388">
    <property type="entry name" value="WH-like_DNA-bd_sf"/>
</dbReference>
<keyword evidence="4" id="KW-0804">Transcription</keyword>
<dbReference type="Proteomes" id="UP000607645">
    <property type="component" value="Unassembled WGS sequence"/>
</dbReference>
<evidence type="ECO:0000256" key="2">
    <source>
        <dbReference type="ARBA" id="ARBA00023015"/>
    </source>
</evidence>
<keyword evidence="7" id="KW-1185">Reference proteome</keyword>
<dbReference type="PROSITE" id="PS50931">
    <property type="entry name" value="HTH_LYSR"/>
    <property type="match status" value="1"/>
</dbReference>
<dbReference type="GO" id="GO:0003677">
    <property type="term" value="F:DNA binding"/>
    <property type="evidence" value="ECO:0007669"/>
    <property type="project" value="UniProtKB-KW"/>
</dbReference>
<sequence>MEVRVLRYFLAVAREESISGAADSLHLTQPTLSRQLMDLEAELGRKLLIRGSRKVTLTEEGALLRKRAEEILDLMEKTRSELCETDEADITGDIYIGGGETDAMRLIARTAKELQAAYPRIRYHLYSGNGEDVSERLDKGLLDLGILVEPFDMKKYDSIQLPATDIWGVLMRKDSPLAEKEYIQPEDLWELPLLTSRQTMAQKELMAWLGREHEELHIVTTYNLIYNASLMVEEGLGYALSLDKLINTTGDSALCFRPLRPKLEVGLDIVWKKYQVFSPATAKFLEQLQAKFPHA</sequence>
<evidence type="ECO:0000259" key="5">
    <source>
        <dbReference type="PROSITE" id="PS50931"/>
    </source>
</evidence>
<proteinExistence type="inferred from homology"/>
<dbReference type="InterPro" id="IPR036390">
    <property type="entry name" value="WH_DNA-bd_sf"/>
</dbReference>
<dbReference type="FunFam" id="1.10.10.10:FF:000001">
    <property type="entry name" value="LysR family transcriptional regulator"/>
    <property type="match status" value="1"/>
</dbReference>
<reference evidence="6" key="1">
    <citation type="submission" date="2020-08" db="EMBL/GenBank/DDBJ databases">
        <title>Genome public.</title>
        <authorList>
            <person name="Liu C."/>
            <person name="Sun Q."/>
        </authorList>
    </citation>
    <scope>NUCLEOTIDE SEQUENCE</scope>
    <source>
        <strain evidence="6">NSJ-52</strain>
    </source>
</reference>
<dbReference type="InterPro" id="IPR050950">
    <property type="entry name" value="HTH-type_LysR_regulators"/>
</dbReference>
<dbReference type="GO" id="GO:0005829">
    <property type="term" value="C:cytosol"/>
    <property type="evidence" value="ECO:0007669"/>
    <property type="project" value="TreeGrafter"/>
</dbReference>
<evidence type="ECO:0000313" key="7">
    <source>
        <dbReference type="Proteomes" id="UP000607645"/>
    </source>
</evidence>
<dbReference type="SUPFAM" id="SSF46785">
    <property type="entry name" value="Winged helix' DNA-binding domain"/>
    <property type="match status" value="1"/>
</dbReference>
<dbReference type="PRINTS" id="PR00039">
    <property type="entry name" value="HTHLYSR"/>
</dbReference>
<comment type="caution">
    <text evidence="6">The sequence shown here is derived from an EMBL/GenBank/DDBJ whole genome shotgun (WGS) entry which is preliminary data.</text>
</comment>
<evidence type="ECO:0000256" key="3">
    <source>
        <dbReference type="ARBA" id="ARBA00023125"/>
    </source>
</evidence>
<dbReference type="CDD" id="cd05466">
    <property type="entry name" value="PBP2_LTTR_substrate"/>
    <property type="match status" value="1"/>
</dbReference>
<dbReference type="SUPFAM" id="SSF53850">
    <property type="entry name" value="Periplasmic binding protein-like II"/>
    <property type="match status" value="1"/>
</dbReference>
<dbReference type="PANTHER" id="PTHR30419:SF8">
    <property type="entry name" value="NITROGEN ASSIMILATION TRANSCRIPTIONAL ACTIVATOR-RELATED"/>
    <property type="match status" value="1"/>
</dbReference>
<dbReference type="Pfam" id="PF00126">
    <property type="entry name" value="HTH_1"/>
    <property type="match status" value="1"/>
</dbReference>
<evidence type="ECO:0000256" key="1">
    <source>
        <dbReference type="ARBA" id="ARBA00009437"/>
    </source>
</evidence>
<dbReference type="GO" id="GO:0003700">
    <property type="term" value="F:DNA-binding transcription factor activity"/>
    <property type="evidence" value="ECO:0007669"/>
    <property type="project" value="InterPro"/>
</dbReference>
<dbReference type="Gene3D" id="3.40.190.290">
    <property type="match status" value="1"/>
</dbReference>
<dbReference type="InterPro" id="IPR000847">
    <property type="entry name" value="LysR_HTH_N"/>
</dbReference>
<dbReference type="EMBL" id="JACOPQ010000011">
    <property type="protein sequence ID" value="MBC5738018.1"/>
    <property type="molecule type" value="Genomic_DNA"/>
</dbReference>
<comment type="similarity">
    <text evidence="1">Belongs to the LysR transcriptional regulatory family.</text>
</comment>
<dbReference type="RefSeq" id="WP_186919811.1">
    <property type="nucleotide sequence ID" value="NZ_JACOPQ010000011.1"/>
</dbReference>